<reference evidence="4" key="1">
    <citation type="submission" date="2023-07" db="EMBL/GenBank/DDBJ databases">
        <title>Paracoccus sp. MBLB3053 whole genome sequence.</title>
        <authorList>
            <person name="Hwang C.Y."/>
            <person name="Cho E.-S."/>
            <person name="Seo M.-J."/>
        </authorList>
    </citation>
    <scope>NUCLEOTIDE SEQUENCE [LARGE SCALE GENOMIC DNA]</scope>
    <source>
        <strain evidence="4">MBLB3053</strain>
    </source>
</reference>
<evidence type="ECO:0000256" key="2">
    <source>
        <dbReference type="ARBA" id="ARBA00023239"/>
    </source>
</evidence>
<evidence type="ECO:0000313" key="4">
    <source>
        <dbReference type="Proteomes" id="UP001269144"/>
    </source>
</evidence>
<dbReference type="PANTHER" id="PTHR12192:SF2">
    <property type="entry name" value="GLUTATHIONE-SPECIFIC GAMMA-GLUTAMYLCYCLOTRANSFERASE 2"/>
    <property type="match status" value="1"/>
</dbReference>
<organism evidence="3 4">
    <name type="scientific">Paracoccus aurantius</name>
    <dbReference type="NCBI Taxonomy" id="3073814"/>
    <lineage>
        <taxon>Bacteria</taxon>
        <taxon>Pseudomonadati</taxon>
        <taxon>Pseudomonadota</taxon>
        <taxon>Alphaproteobacteria</taxon>
        <taxon>Rhodobacterales</taxon>
        <taxon>Paracoccaceae</taxon>
        <taxon>Paracoccus</taxon>
    </lineage>
</organism>
<dbReference type="Pfam" id="PF04752">
    <property type="entry name" value="ChaC"/>
    <property type="match status" value="1"/>
</dbReference>
<dbReference type="SUPFAM" id="SSF110857">
    <property type="entry name" value="Gamma-glutamyl cyclotransferase-like"/>
    <property type="match status" value="1"/>
</dbReference>
<comment type="caution">
    <text evidence="3">The sequence shown here is derived from an EMBL/GenBank/DDBJ whole genome shotgun (WGS) entry which is preliminary data.</text>
</comment>
<dbReference type="PANTHER" id="PTHR12192">
    <property type="entry name" value="CATION TRANSPORT PROTEIN CHAC-RELATED"/>
    <property type="match status" value="1"/>
</dbReference>
<accession>A0ABU2HUF3</accession>
<dbReference type="RefSeq" id="WP_311160325.1">
    <property type="nucleotide sequence ID" value="NZ_JAVQLW010000001.1"/>
</dbReference>
<dbReference type="InterPro" id="IPR006840">
    <property type="entry name" value="ChaC"/>
</dbReference>
<dbReference type="InterPro" id="IPR013024">
    <property type="entry name" value="GGCT-like"/>
</dbReference>
<evidence type="ECO:0000256" key="1">
    <source>
        <dbReference type="ARBA" id="ARBA00012344"/>
    </source>
</evidence>
<dbReference type="Proteomes" id="UP001269144">
    <property type="component" value="Unassembled WGS sequence"/>
</dbReference>
<evidence type="ECO:0000313" key="3">
    <source>
        <dbReference type="EMBL" id="MDS9468155.1"/>
    </source>
</evidence>
<dbReference type="CDD" id="cd06661">
    <property type="entry name" value="GGCT_like"/>
    <property type="match status" value="1"/>
</dbReference>
<dbReference type="Gene3D" id="3.10.490.10">
    <property type="entry name" value="Gamma-glutamyl cyclotransferase-like"/>
    <property type="match status" value="1"/>
</dbReference>
<dbReference type="InterPro" id="IPR036568">
    <property type="entry name" value="GGCT-like_sf"/>
</dbReference>
<dbReference type="EC" id="4.3.2.7" evidence="1"/>
<dbReference type="EMBL" id="JAVQLW010000001">
    <property type="protein sequence ID" value="MDS9468155.1"/>
    <property type="molecule type" value="Genomic_DNA"/>
</dbReference>
<proteinExistence type="predicted"/>
<keyword evidence="2" id="KW-0456">Lyase</keyword>
<gene>
    <name evidence="3" type="ORF">RGQ15_11315</name>
</gene>
<name>A0ABU2HUF3_9RHOB</name>
<sequence length="193" mass="21314">MTVAGEHWVFAYGSLMWDPGFRVAESVPGRLAGFARRFCLKSIIYRGTADDPGLVLGLDEEVTAICVGMALRVAETDWEEALIGLRARELATNAYEERHLPVVLEDGRLVEALAYVIRRDHDQYMGGLDLAEQADIIARASGGRGPNAEYLFNTADHLQQMGVDDRDLHDLTRHVRGLIGPLGKPDTEPGKTR</sequence>
<protein>
    <recommendedName>
        <fullName evidence="1">glutathione-specific gamma-glutamylcyclotransferase</fullName>
        <ecNumber evidence="1">4.3.2.7</ecNumber>
    </recommendedName>
</protein>
<keyword evidence="4" id="KW-1185">Reference proteome</keyword>